<keyword evidence="5" id="KW-1185">Reference proteome</keyword>
<feature type="domain" description="J" evidence="3">
    <location>
        <begin position="3"/>
        <end position="67"/>
    </location>
</feature>
<sequence>MCALYQALGVSRSASRETIRLAYLRLAKQLHPDVNKAPNAEQNFQRVRDAYEVLSDDSRRREYDRQLTPQSGPRVTRTHYYRWQPGGMPRTQGGFTNEEAARARQEHEELRRRAEAQFFVQFNQYRYRRSLSESLFRFLPLFLPVWTVLMLYSFYRRSKNIEQGSPAESLLFDQEGKAFARDAYGRLHRMPDLDRQR</sequence>
<gene>
    <name evidence="4" type="ORF">SCF082_LOCUS34937</name>
</gene>
<keyword evidence="2" id="KW-1133">Transmembrane helix</keyword>
<feature type="transmembrane region" description="Helical" evidence="2">
    <location>
        <begin position="135"/>
        <end position="155"/>
    </location>
</feature>
<dbReference type="CDD" id="cd06257">
    <property type="entry name" value="DnaJ"/>
    <property type="match status" value="1"/>
</dbReference>
<dbReference type="PANTHER" id="PTHR43096">
    <property type="entry name" value="DNAJ HOMOLOG 1, MITOCHONDRIAL-RELATED"/>
    <property type="match status" value="1"/>
</dbReference>
<dbReference type="InterPro" id="IPR001623">
    <property type="entry name" value="DnaJ_domain"/>
</dbReference>
<dbReference type="PROSITE" id="PS00636">
    <property type="entry name" value="DNAJ_1"/>
    <property type="match status" value="1"/>
</dbReference>
<evidence type="ECO:0000259" key="3">
    <source>
        <dbReference type="PROSITE" id="PS50076"/>
    </source>
</evidence>
<dbReference type="PANTHER" id="PTHR43096:SF52">
    <property type="entry name" value="DNAJ HOMOLOG 1, MITOCHONDRIAL-RELATED"/>
    <property type="match status" value="1"/>
</dbReference>
<keyword evidence="1" id="KW-0143">Chaperone</keyword>
<accession>A0ABP0P329</accession>
<organism evidence="4 5">
    <name type="scientific">Durusdinium trenchii</name>
    <dbReference type="NCBI Taxonomy" id="1381693"/>
    <lineage>
        <taxon>Eukaryota</taxon>
        <taxon>Sar</taxon>
        <taxon>Alveolata</taxon>
        <taxon>Dinophyceae</taxon>
        <taxon>Suessiales</taxon>
        <taxon>Symbiodiniaceae</taxon>
        <taxon>Durusdinium</taxon>
    </lineage>
</organism>
<proteinExistence type="predicted"/>
<name>A0ABP0P329_9DINO</name>
<reference evidence="4 5" key="1">
    <citation type="submission" date="2024-02" db="EMBL/GenBank/DDBJ databases">
        <authorList>
            <person name="Chen Y."/>
            <person name="Shah S."/>
            <person name="Dougan E. K."/>
            <person name="Thang M."/>
            <person name="Chan C."/>
        </authorList>
    </citation>
    <scope>NUCLEOTIDE SEQUENCE [LARGE SCALE GENOMIC DNA]</scope>
</reference>
<evidence type="ECO:0000313" key="4">
    <source>
        <dbReference type="EMBL" id="CAK9070038.1"/>
    </source>
</evidence>
<dbReference type="SUPFAM" id="SSF46565">
    <property type="entry name" value="Chaperone J-domain"/>
    <property type="match status" value="1"/>
</dbReference>
<evidence type="ECO:0000313" key="5">
    <source>
        <dbReference type="Proteomes" id="UP001642464"/>
    </source>
</evidence>
<evidence type="ECO:0000256" key="2">
    <source>
        <dbReference type="SAM" id="Phobius"/>
    </source>
</evidence>
<dbReference type="Pfam" id="PF00226">
    <property type="entry name" value="DnaJ"/>
    <property type="match status" value="1"/>
</dbReference>
<dbReference type="EMBL" id="CAXAMM010032646">
    <property type="protein sequence ID" value="CAK9070038.1"/>
    <property type="molecule type" value="Genomic_DNA"/>
</dbReference>
<keyword evidence="2" id="KW-0472">Membrane</keyword>
<protein>
    <submittedName>
        <fullName evidence="4">Chaperone protein DnaJ</fullName>
    </submittedName>
</protein>
<dbReference type="Gene3D" id="1.10.287.110">
    <property type="entry name" value="DnaJ domain"/>
    <property type="match status" value="1"/>
</dbReference>
<dbReference type="InterPro" id="IPR018253">
    <property type="entry name" value="DnaJ_domain_CS"/>
</dbReference>
<evidence type="ECO:0000256" key="1">
    <source>
        <dbReference type="ARBA" id="ARBA00023186"/>
    </source>
</evidence>
<dbReference type="PROSITE" id="PS50076">
    <property type="entry name" value="DNAJ_2"/>
    <property type="match status" value="1"/>
</dbReference>
<dbReference type="InterPro" id="IPR036869">
    <property type="entry name" value="J_dom_sf"/>
</dbReference>
<dbReference type="SMART" id="SM00271">
    <property type="entry name" value="DnaJ"/>
    <property type="match status" value="1"/>
</dbReference>
<comment type="caution">
    <text evidence="4">The sequence shown here is derived from an EMBL/GenBank/DDBJ whole genome shotgun (WGS) entry which is preliminary data.</text>
</comment>
<dbReference type="PRINTS" id="PR00625">
    <property type="entry name" value="JDOMAIN"/>
</dbReference>
<keyword evidence="2" id="KW-0812">Transmembrane</keyword>
<dbReference type="Proteomes" id="UP001642464">
    <property type="component" value="Unassembled WGS sequence"/>
</dbReference>